<reference evidence="1" key="1">
    <citation type="journal article" date="2020" name="Nature">
        <title>Giant virus diversity and host interactions through global metagenomics.</title>
        <authorList>
            <person name="Schulz F."/>
            <person name="Roux S."/>
            <person name="Paez-Espino D."/>
            <person name="Jungbluth S."/>
            <person name="Walsh D.A."/>
            <person name="Denef V.J."/>
            <person name="McMahon K.D."/>
            <person name="Konstantinidis K.T."/>
            <person name="Eloe-Fadrosh E.A."/>
            <person name="Kyrpides N.C."/>
            <person name="Woyke T."/>
        </authorList>
    </citation>
    <scope>NUCLEOTIDE SEQUENCE</scope>
    <source>
        <strain evidence="1">GVMAG-M-3300020185-33</strain>
    </source>
</reference>
<dbReference type="EMBL" id="MN739335">
    <property type="protein sequence ID" value="QHS99158.1"/>
    <property type="molecule type" value="Genomic_DNA"/>
</dbReference>
<organism evidence="1">
    <name type="scientific">viral metagenome</name>
    <dbReference type="NCBI Taxonomy" id="1070528"/>
    <lineage>
        <taxon>unclassified sequences</taxon>
        <taxon>metagenomes</taxon>
        <taxon>organismal metagenomes</taxon>
    </lineage>
</organism>
<dbReference type="AlphaFoldDB" id="A0A6C0C683"/>
<name>A0A6C0C683_9ZZZZ</name>
<accession>A0A6C0C683</accession>
<sequence length="105" mass="11426">MTRYHGRAKQLTNINRKQHGAKLAGCVSGTGRSIRLARYIKSRVNCNARIGCVDKNGNLTGKKLTYDNKGCSQCVASDGHLLIAKAPTSRANAGGVHRYFPLGRR</sequence>
<protein>
    <submittedName>
        <fullName evidence="1">Uncharacterized protein</fullName>
    </submittedName>
</protein>
<proteinExistence type="predicted"/>
<evidence type="ECO:0000313" key="1">
    <source>
        <dbReference type="EMBL" id="QHS99158.1"/>
    </source>
</evidence>